<dbReference type="EMBL" id="JACHYB010000001">
    <property type="protein sequence ID" value="MBB3186762.1"/>
    <property type="molecule type" value="Genomic_DNA"/>
</dbReference>
<evidence type="ECO:0000313" key="5">
    <source>
        <dbReference type="EMBL" id="MBB3187587.1"/>
    </source>
</evidence>
<gene>
    <name evidence="1" type="ORF">FHX64_000079</name>
    <name evidence="2" type="ORF">FHX64_000095</name>
    <name evidence="3" type="ORF">FHX64_000787</name>
    <name evidence="4" type="ORF">FHX64_000925</name>
    <name evidence="5" type="ORF">FHX64_001750</name>
    <name evidence="6" type="ORF">FHX64_002145</name>
    <name evidence="7" type="ORF">FHX64_002587</name>
</gene>
<dbReference type="Proteomes" id="UP000544222">
    <property type="component" value="Unassembled WGS sequence"/>
</dbReference>
<dbReference type="EMBL" id="JACHYB010000001">
    <property type="protein sequence ID" value="MBB3186624.1"/>
    <property type="molecule type" value="Genomic_DNA"/>
</dbReference>
<dbReference type="EMBL" id="JACHYB010000001">
    <property type="protein sequence ID" value="MBB3185916.1"/>
    <property type="molecule type" value="Genomic_DNA"/>
</dbReference>
<name>A0A7W5H131_9PORP</name>
<sequence>MEKETELKSAEHQLLELILPEGILEYFEIKSVRNIGIGYAVYLEEKPDIPSEYAGEPLRCHGFHQEQTIHDFPIRGKVFDLKIKCRRWLNANTNQVVSRNWELTAKGTRFTQEFAAFLKELPGYSSHKC</sequence>
<accession>A0A7W5H131</accession>
<keyword evidence="8" id="KW-1185">Reference proteome</keyword>
<reference evidence="1 8" key="1">
    <citation type="submission" date="2020-08" db="EMBL/GenBank/DDBJ databases">
        <title>Genomic Encyclopedia of Type Strains, Phase IV (KMG-IV): sequencing the most valuable type-strain genomes for metagenomic binning, comparative biology and taxonomic classification.</title>
        <authorList>
            <person name="Goeker M."/>
        </authorList>
    </citation>
    <scope>NUCLEOTIDE SEQUENCE [LARGE SCALE GENOMIC DNA]</scope>
    <source>
        <strain evidence="1 8">DSM 27471</strain>
    </source>
</reference>
<evidence type="ECO:0000313" key="3">
    <source>
        <dbReference type="EMBL" id="MBB3186624.1"/>
    </source>
</evidence>
<proteinExistence type="predicted"/>
<organism evidence="1 8">
    <name type="scientific">Microbacter margulisiae</name>
    <dbReference type="NCBI Taxonomy" id="1350067"/>
    <lineage>
        <taxon>Bacteria</taxon>
        <taxon>Pseudomonadati</taxon>
        <taxon>Bacteroidota</taxon>
        <taxon>Bacteroidia</taxon>
        <taxon>Bacteroidales</taxon>
        <taxon>Porphyromonadaceae</taxon>
        <taxon>Microbacter</taxon>
    </lineage>
</organism>
<dbReference type="RefSeq" id="WP_183411864.1">
    <property type="nucleotide sequence ID" value="NZ_JACHYB010000001.1"/>
</dbReference>
<evidence type="ECO:0000313" key="2">
    <source>
        <dbReference type="EMBL" id="MBB3185932.1"/>
    </source>
</evidence>
<evidence type="ECO:0000313" key="8">
    <source>
        <dbReference type="Proteomes" id="UP000544222"/>
    </source>
</evidence>
<dbReference type="AlphaFoldDB" id="A0A7W5H131"/>
<evidence type="ECO:0000313" key="1">
    <source>
        <dbReference type="EMBL" id="MBB3185916.1"/>
    </source>
</evidence>
<protein>
    <recommendedName>
        <fullName evidence="9">Transposase</fullName>
    </recommendedName>
</protein>
<dbReference type="EMBL" id="JACHYB010000001">
    <property type="protein sequence ID" value="MBB3185932.1"/>
    <property type="molecule type" value="Genomic_DNA"/>
</dbReference>
<dbReference type="EMBL" id="JACHYB010000002">
    <property type="protein sequence ID" value="MBB3187947.1"/>
    <property type="molecule type" value="Genomic_DNA"/>
</dbReference>
<evidence type="ECO:0000313" key="6">
    <source>
        <dbReference type="EMBL" id="MBB3187947.1"/>
    </source>
</evidence>
<evidence type="ECO:0008006" key="9">
    <source>
        <dbReference type="Google" id="ProtNLM"/>
    </source>
</evidence>
<dbReference type="EMBL" id="JACHYB010000001">
    <property type="protein sequence ID" value="MBB3187587.1"/>
    <property type="molecule type" value="Genomic_DNA"/>
</dbReference>
<evidence type="ECO:0000313" key="4">
    <source>
        <dbReference type="EMBL" id="MBB3186762.1"/>
    </source>
</evidence>
<dbReference type="EMBL" id="JACHYB010000002">
    <property type="protein sequence ID" value="MBB3188389.1"/>
    <property type="molecule type" value="Genomic_DNA"/>
</dbReference>
<evidence type="ECO:0000313" key="7">
    <source>
        <dbReference type="EMBL" id="MBB3188389.1"/>
    </source>
</evidence>
<comment type="caution">
    <text evidence="1">The sequence shown here is derived from an EMBL/GenBank/DDBJ whole genome shotgun (WGS) entry which is preliminary data.</text>
</comment>